<name>A0AA88CY24_FICCA</name>
<proteinExistence type="predicted"/>
<keyword evidence="3" id="KW-1185">Reference proteome</keyword>
<feature type="region of interest" description="Disordered" evidence="1">
    <location>
        <begin position="43"/>
        <end position="143"/>
    </location>
</feature>
<feature type="compositionally biased region" description="Basic and acidic residues" evidence="1">
    <location>
        <begin position="67"/>
        <end position="92"/>
    </location>
</feature>
<comment type="caution">
    <text evidence="2">The sequence shown here is derived from an EMBL/GenBank/DDBJ whole genome shotgun (WGS) entry which is preliminary data.</text>
</comment>
<organism evidence="2 3">
    <name type="scientific">Ficus carica</name>
    <name type="common">Common fig</name>
    <dbReference type="NCBI Taxonomy" id="3494"/>
    <lineage>
        <taxon>Eukaryota</taxon>
        <taxon>Viridiplantae</taxon>
        <taxon>Streptophyta</taxon>
        <taxon>Embryophyta</taxon>
        <taxon>Tracheophyta</taxon>
        <taxon>Spermatophyta</taxon>
        <taxon>Magnoliopsida</taxon>
        <taxon>eudicotyledons</taxon>
        <taxon>Gunneridae</taxon>
        <taxon>Pentapetalae</taxon>
        <taxon>rosids</taxon>
        <taxon>fabids</taxon>
        <taxon>Rosales</taxon>
        <taxon>Moraceae</taxon>
        <taxon>Ficeae</taxon>
        <taxon>Ficus</taxon>
    </lineage>
</organism>
<dbReference type="EMBL" id="BTGU01000005">
    <property type="protein sequence ID" value="GMN34946.1"/>
    <property type="molecule type" value="Genomic_DNA"/>
</dbReference>
<dbReference type="Proteomes" id="UP001187192">
    <property type="component" value="Unassembled WGS sequence"/>
</dbReference>
<dbReference type="AlphaFoldDB" id="A0AA88CY24"/>
<accession>A0AA88CY24</accession>
<reference evidence="2" key="1">
    <citation type="submission" date="2023-07" db="EMBL/GenBank/DDBJ databases">
        <title>draft genome sequence of fig (Ficus carica).</title>
        <authorList>
            <person name="Takahashi T."/>
            <person name="Nishimura K."/>
        </authorList>
    </citation>
    <scope>NUCLEOTIDE SEQUENCE</scope>
</reference>
<sequence>MLFLGSYFLPAQLEAPLFFSGNVNGFFLVSVARRSRRLGAPADLLGTTNLAPPTSPSPSNHPSSSAELREVKSDGRRLDVLSDTSAELREAESPCSPSQLPRLSVTSATEEIERREWESPDLGEEAALVTGEESSRRTRGASR</sequence>
<feature type="compositionally biased region" description="Polar residues" evidence="1">
    <location>
        <begin position="95"/>
        <end position="109"/>
    </location>
</feature>
<evidence type="ECO:0000256" key="1">
    <source>
        <dbReference type="SAM" id="MobiDB-lite"/>
    </source>
</evidence>
<gene>
    <name evidence="2" type="ORF">TIFTF001_004992</name>
</gene>
<evidence type="ECO:0000313" key="3">
    <source>
        <dbReference type="Proteomes" id="UP001187192"/>
    </source>
</evidence>
<evidence type="ECO:0000313" key="2">
    <source>
        <dbReference type="EMBL" id="GMN34946.1"/>
    </source>
</evidence>
<protein>
    <submittedName>
        <fullName evidence="2">Uncharacterized protein</fullName>
    </submittedName>
</protein>